<dbReference type="OrthoDB" id="9812571at2"/>
<sequence>MKESAVLRMYRVGHWLQTKKVPILPAIIQRTIRVLFACELPMSAKIGKGTQFYHNGLGVVIHEKAELGSNTRIYQNVTIGGRGGRGVPKIGHNVFIGCGACILGGVVIGDNAVIGANTCVIEDVSPNSVVVGPKAKVVK</sequence>
<dbReference type="PROSITE" id="PS00101">
    <property type="entry name" value="HEXAPEP_TRANSFERASES"/>
    <property type="match status" value="1"/>
</dbReference>
<keyword evidence="5" id="KW-0012">Acyltransferase</keyword>
<organism evidence="6 7">
    <name type="scientific">Cytobacillus oceanisediminis</name>
    <dbReference type="NCBI Taxonomy" id="665099"/>
    <lineage>
        <taxon>Bacteria</taxon>
        <taxon>Bacillati</taxon>
        <taxon>Bacillota</taxon>
        <taxon>Bacilli</taxon>
        <taxon>Bacillales</taxon>
        <taxon>Bacillaceae</taxon>
        <taxon>Cytobacillus</taxon>
    </lineage>
</organism>
<dbReference type="InterPro" id="IPR018357">
    <property type="entry name" value="Hexapep_transf_CS"/>
</dbReference>
<evidence type="ECO:0000256" key="4">
    <source>
        <dbReference type="ARBA" id="ARBA00022737"/>
    </source>
</evidence>
<reference evidence="6 7" key="1">
    <citation type="submission" date="2018-05" db="EMBL/GenBank/DDBJ databases">
        <title>Freshwater and sediment microbial communities from various areas in North America, analyzing microbe dynamics in response to fracking.</title>
        <authorList>
            <person name="Lamendella R."/>
        </authorList>
    </citation>
    <scope>NUCLEOTIDE SEQUENCE [LARGE SCALE GENOMIC DNA]</scope>
    <source>
        <strain evidence="6 7">15_TX</strain>
    </source>
</reference>
<accession>A0A2V3A4U7</accession>
<evidence type="ECO:0000256" key="2">
    <source>
        <dbReference type="ARBA" id="ARBA00018522"/>
    </source>
</evidence>
<dbReference type="RefSeq" id="WP_110063816.1">
    <property type="nucleotide sequence ID" value="NZ_QGTW01000002.1"/>
</dbReference>
<gene>
    <name evidence="6" type="ORF">DFO73_102273</name>
</gene>
<dbReference type="AlphaFoldDB" id="A0A2V3A4U7"/>
<dbReference type="PIRSF" id="PIRSF000441">
    <property type="entry name" value="CysE"/>
    <property type="match status" value="1"/>
</dbReference>
<dbReference type="InterPro" id="IPR045304">
    <property type="entry name" value="LbH_SAT"/>
</dbReference>
<keyword evidence="3 6" id="KW-0808">Transferase</keyword>
<dbReference type="SUPFAM" id="SSF51161">
    <property type="entry name" value="Trimeric LpxA-like enzymes"/>
    <property type="match status" value="1"/>
</dbReference>
<comment type="similarity">
    <text evidence="1">Belongs to the transferase hexapeptide repeat family.</text>
</comment>
<evidence type="ECO:0000256" key="3">
    <source>
        <dbReference type="ARBA" id="ARBA00022679"/>
    </source>
</evidence>
<protein>
    <recommendedName>
        <fullName evidence="2">Serine acetyltransferase</fullName>
    </recommendedName>
</protein>
<evidence type="ECO:0000256" key="1">
    <source>
        <dbReference type="ARBA" id="ARBA00007274"/>
    </source>
</evidence>
<dbReference type="Gene3D" id="2.160.10.10">
    <property type="entry name" value="Hexapeptide repeat proteins"/>
    <property type="match status" value="1"/>
</dbReference>
<comment type="caution">
    <text evidence="6">The sequence shown here is derived from an EMBL/GenBank/DDBJ whole genome shotgun (WGS) entry which is preliminary data.</text>
</comment>
<dbReference type="GO" id="GO:0005737">
    <property type="term" value="C:cytoplasm"/>
    <property type="evidence" value="ECO:0007669"/>
    <property type="project" value="InterPro"/>
</dbReference>
<dbReference type="Pfam" id="PF00132">
    <property type="entry name" value="Hexapep"/>
    <property type="match status" value="1"/>
</dbReference>
<dbReference type="EMBL" id="QGTW01000002">
    <property type="protein sequence ID" value="PWW31277.1"/>
    <property type="molecule type" value="Genomic_DNA"/>
</dbReference>
<evidence type="ECO:0000313" key="7">
    <source>
        <dbReference type="Proteomes" id="UP000247150"/>
    </source>
</evidence>
<dbReference type="CDD" id="cd03354">
    <property type="entry name" value="LbH_SAT"/>
    <property type="match status" value="1"/>
</dbReference>
<dbReference type="InterPro" id="IPR001451">
    <property type="entry name" value="Hexapep"/>
</dbReference>
<proteinExistence type="inferred from homology"/>
<dbReference type="PANTHER" id="PTHR42811">
    <property type="entry name" value="SERINE ACETYLTRANSFERASE"/>
    <property type="match status" value="1"/>
</dbReference>
<dbReference type="Proteomes" id="UP000247150">
    <property type="component" value="Unassembled WGS sequence"/>
</dbReference>
<keyword evidence="4" id="KW-0677">Repeat</keyword>
<evidence type="ECO:0000256" key="5">
    <source>
        <dbReference type="ARBA" id="ARBA00023315"/>
    </source>
</evidence>
<evidence type="ECO:0000313" key="6">
    <source>
        <dbReference type="EMBL" id="PWW31277.1"/>
    </source>
</evidence>
<dbReference type="GO" id="GO:0006535">
    <property type="term" value="P:cysteine biosynthetic process from serine"/>
    <property type="evidence" value="ECO:0007669"/>
    <property type="project" value="InterPro"/>
</dbReference>
<dbReference type="GO" id="GO:0009001">
    <property type="term" value="F:serine O-acetyltransferase activity"/>
    <property type="evidence" value="ECO:0007669"/>
    <property type="project" value="InterPro"/>
</dbReference>
<name>A0A2V3A4U7_9BACI</name>
<dbReference type="InterPro" id="IPR011004">
    <property type="entry name" value="Trimer_LpxA-like_sf"/>
</dbReference>
<dbReference type="InterPro" id="IPR005881">
    <property type="entry name" value="Ser_O-AcTrfase"/>
</dbReference>